<sequence>MTQDDGSVSDVALSYNDNGDIKIWLAGAGFKISLTIRQQSRLTRANQQQMSHAIANDWASDAVGYNMADCIGLVKTDRTANFYFRIIPETRGFGLNYESVNVRGQLAGFL</sequence>
<organism evidence="1 2">
    <name type="scientific">Aspergillus pseudoviridinutans</name>
    <dbReference type="NCBI Taxonomy" id="1517512"/>
    <lineage>
        <taxon>Eukaryota</taxon>
        <taxon>Fungi</taxon>
        <taxon>Dikarya</taxon>
        <taxon>Ascomycota</taxon>
        <taxon>Pezizomycotina</taxon>
        <taxon>Eurotiomycetes</taxon>
        <taxon>Eurotiomycetidae</taxon>
        <taxon>Eurotiales</taxon>
        <taxon>Aspergillaceae</taxon>
        <taxon>Aspergillus</taxon>
        <taxon>Aspergillus subgen. Fumigati</taxon>
    </lineage>
</organism>
<protein>
    <submittedName>
        <fullName evidence="1">Uncharacterized protein</fullName>
    </submittedName>
</protein>
<reference evidence="1 2" key="1">
    <citation type="submission" date="2018-10" db="EMBL/GenBank/DDBJ databases">
        <title>Pan-genome distribution and transcriptional activeness of fungal secondary metabolism genes in Aspergillus section Fumigati.</title>
        <authorList>
            <person name="Takahashi H."/>
            <person name="Umemura M."/>
            <person name="Ninomiya A."/>
            <person name="Kusuya Y."/>
            <person name="Urayama S."/>
            <person name="Shimizu M."/>
            <person name="Watanabe A."/>
            <person name="Kamei K."/>
            <person name="Yaguchi T."/>
            <person name="Hagiwara D."/>
        </authorList>
    </citation>
    <scope>NUCLEOTIDE SEQUENCE [LARGE SCALE GENOMIC DNA]</scope>
    <source>
        <strain evidence="1 2">IFM 55266</strain>
    </source>
</reference>
<proteinExistence type="predicted"/>
<comment type="caution">
    <text evidence="1">The sequence shown here is derived from an EMBL/GenBank/DDBJ whole genome shotgun (WGS) entry which is preliminary data.</text>
</comment>
<accession>A0A9P3B7S2</accession>
<dbReference type="EMBL" id="BHVY01000001">
    <property type="protein sequence ID" value="GIJ83039.1"/>
    <property type="molecule type" value="Genomic_DNA"/>
</dbReference>
<dbReference type="AlphaFoldDB" id="A0A9P3B7S2"/>
<name>A0A9P3B7S2_9EURO</name>
<evidence type="ECO:0000313" key="2">
    <source>
        <dbReference type="Proteomes" id="UP001043456"/>
    </source>
</evidence>
<dbReference type="Proteomes" id="UP001043456">
    <property type="component" value="Unassembled WGS sequence"/>
</dbReference>
<dbReference type="GeneID" id="67000169"/>
<keyword evidence="2" id="KW-1185">Reference proteome</keyword>
<gene>
    <name evidence="1" type="ORF">Asppvi_001556</name>
</gene>
<dbReference type="RefSeq" id="XP_043153786.1">
    <property type="nucleotide sequence ID" value="XM_043297851.1"/>
</dbReference>
<dbReference type="OrthoDB" id="4501789at2759"/>
<evidence type="ECO:0000313" key="1">
    <source>
        <dbReference type="EMBL" id="GIJ83039.1"/>
    </source>
</evidence>